<feature type="transmembrane region" description="Helical" evidence="12">
    <location>
        <begin position="578"/>
        <end position="596"/>
    </location>
</feature>
<keyword evidence="10" id="KW-0407">Ion channel</keyword>
<dbReference type="GO" id="GO:0005249">
    <property type="term" value="F:voltage-gated potassium channel activity"/>
    <property type="evidence" value="ECO:0007669"/>
    <property type="project" value="InterPro"/>
</dbReference>
<organism evidence="14 15">
    <name type="scientific">Symbiodinium natans</name>
    <dbReference type="NCBI Taxonomy" id="878477"/>
    <lineage>
        <taxon>Eukaryota</taxon>
        <taxon>Sar</taxon>
        <taxon>Alveolata</taxon>
        <taxon>Dinophyceae</taxon>
        <taxon>Suessiales</taxon>
        <taxon>Symbiodiniaceae</taxon>
        <taxon>Symbiodinium</taxon>
    </lineage>
</organism>
<feature type="transmembrane region" description="Helical" evidence="12">
    <location>
        <begin position="499"/>
        <end position="519"/>
    </location>
</feature>
<feature type="transmembrane region" description="Helical" evidence="12">
    <location>
        <begin position="314"/>
        <end position="333"/>
    </location>
</feature>
<accession>A0A812I8R1</accession>
<feature type="transmembrane region" description="Helical" evidence="12">
    <location>
        <begin position="959"/>
        <end position="978"/>
    </location>
</feature>
<feature type="domain" description="Ion transport" evidence="13">
    <location>
        <begin position="315"/>
        <end position="528"/>
    </location>
</feature>
<keyword evidence="11" id="KW-0175">Coiled coil</keyword>
<evidence type="ECO:0000256" key="1">
    <source>
        <dbReference type="ARBA" id="ARBA00004141"/>
    </source>
</evidence>
<feature type="transmembrane region" description="Helical" evidence="12">
    <location>
        <begin position="896"/>
        <end position="915"/>
    </location>
</feature>
<evidence type="ECO:0000256" key="6">
    <source>
        <dbReference type="ARBA" id="ARBA00022958"/>
    </source>
</evidence>
<keyword evidence="3" id="KW-0633">Potassium transport</keyword>
<sequence>MQAPLEAPLLPKPRKQTLRARIYDVLEGKGSLGSFYTLALTTVILVNIASFMLSTEPSMTEHQPLFDKIETVTVCIFTVEYVLRFSTQAGSCLTRIKWVFTNFFSIADLVSIMPFYADLLIPGEQKYLTTQWVRVVRLLRLLPPLPYDVIWQKSYKLLMASGFAGLTVWVLCAALYYWVEQDNPDMMYCPDDADKKEGMCWNRFHSIPAAMYYSLLNFFGEFPLADKHSLGGRFVGGFIQVMGAAVMAIPAGALGNAFSEVVEKELAKEEEESGEADGNATGQRGKAEIIRCLDGEREVRVYQIADLSVDLADLWFSLLAFLVATSSAHFILGTVRNLPMKLEELFFLLYALDILATVFFCGEYLFRICFARAPARYVMSGFGLVDGLSAVLPAISYVYSRPLFRAFTTLRVLKLERYIGAFGTFKSILYQSRAVLFVTGGAAAVLWVIFSTLMYYAERYNPDPEMAEHYSSVATSMWVTLLNLSGEAPLCEYTTVGKFISALMGLIGVGFVTIPMGLLGSGFQDFLEKDDEDEAPAEPQGVKQQPEETSFRQLVHKFLQGSASNQVEDLNPWEARAVYFELCIFFGIFVTVLAAIMETVEGFAPPGSLNRDALNFIEITATLLFTVEYGLRYYTAPEATYWAEKGYVSDNAARFGFAMSLPALIDLTAIAPYYLALCGSSVADRYDGELRMLRIFRLLTLDKYIPSVSLIGRVFYKNAKEFQMAAYAAASLWLIFSALMWLTERHDPTQVDDLTMSQRYGSMPEAMPYTLVHLTGDYPLIDYDFPAKCVLFVALLFAVGVVAVPTGLLASGFSQELTKYRQEQRRLREEASSAIEKALRTYIRRRRLRKAAKQIQAQQSVLKELRGKVSKDNPYKLSMVRFLEQKTTFGRVFKKVMLLLIILNVLAVIGESMNWVKKAIGSNALNAFELVSVLAFTFEYSANVWSAPANRRYMFCRRNYIFSFFGLVDLVTVAPFWIQTAMWLSGLQFNAFIFRIARLLRILQLEDFVESFTLLDDAWRACRETMVATGFMALLVWICGAVLFYEFEQDNPAMDGAFKDTFEAHSALCSGLCGSL</sequence>
<keyword evidence="15" id="KW-1185">Reference proteome</keyword>
<feature type="coiled-coil region" evidence="11">
    <location>
        <begin position="810"/>
        <end position="868"/>
    </location>
</feature>
<keyword evidence="6" id="KW-0630">Potassium</keyword>
<dbReference type="Proteomes" id="UP000604046">
    <property type="component" value="Unassembled WGS sequence"/>
</dbReference>
<dbReference type="PANTHER" id="PTHR11537">
    <property type="entry name" value="VOLTAGE-GATED POTASSIUM CHANNEL"/>
    <property type="match status" value="1"/>
</dbReference>
<gene>
    <name evidence="14" type="primary">Kcnd2</name>
    <name evidence="14" type="ORF">SNAT2548_LOCUS3274</name>
</gene>
<dbReference type="PRINTS" id="PR00169">
    <property type="entry name" value="KCHANNEL"/>
</dbReference>
<feature type="transmembrane region" description="Helical" evidence="12">
    <location>
        <begin position="33"/>
        <end position="53"/>
    </location>
</feature>
<feature type="transmembrane region" description="Helical" evidence="12">
    <location>
        <begin position="234"/>
        <end position="254"/>
    </location>
</feature>
<comment type="caution">
    <text evidence="14">The sequence shown here is derived from an EMBL/GenBank/DDBJ whole genome shotgun (WGS) entry which is preliminary data.</text>
</comment>
<feature type="domain" description="Ion transport" evidence="13">
    <location>
        <begin position="35"/>
        <end position="264"/>
    </location>
</feature>
<dbReference type="GO" id="GO:0008076">
    <property type="term" value="C:voltage-gated potassium channel complex"/>
    <property type="evidence" value="ECO:0007669"/>
    <property type="project" value="InterPro"/>
</dbReference>
<name>A0A812I8R1_9DINO</name>
<evidence type="ECO:0000256" key="10">
    <source>
        <dbReference type="ARBA" id="ARBA00023303"/>
    </source>
</evidence>
<feature type="transmembrane region" description="Helical" evidence="12">
    <location>
        <begin position="725"/>
        <end position="743"/>
    </location>
</feature>
<evidence type="ECO:0000256" key="9">
    <source>
        <dbReference type="ARBA" id="ARBA00023136"/>
    </source>
</evidence>
<evidence type="ECO:0000256" key="5">
    <source>
        <dbReference type="ARBA" id="ARBA00022826"/>
    </source>
</evidence>
<keyword evidence="4 12" id="KW-0812">Transmembrane</keyword>
<evidence type="ECO:0000256" key="12">
    <source>
        <dbReference type="SAM" id="Phobius"/>
    </source>
</evidence>
<evidence type="ECO:0000256" key="3">
    <source>
        <dbReference type="ARBA" id="ARBA00022538"/>
    </source>
</evidence>
<evidence type="ECO:0000256" key="2">
    <source>
        <dbReference type="ARBA" id="ARBA00022448"/>
    </source>
</evidence>
<dbReference type="SUPFAM" id="SSF81324">
    <property type="entry name" value="Voltage-gated potassium channels"/>
    <property type="match status" value="4"/>
</dbReference>
<feature type="transmembrane region" description="Helical" evidence="12">
    <location>
        <begin position="790"/>
        <end position="813"/>
    </location>
</feature>
<feature type="transmembrane region" description="Helical" evidence="12">
    <location>
        <begin position="655"/>
        <end position="675"/>
    </location>
</feature>
<feature type="transmembrane region" description="Helical" evidence="12">
    <location>
        <begin position="378"/>
        <end position="399"/>
    </location>
</feature>
<dbReference type="PANTHER" id="PTHR11537:SF254">
    <property type="entry name" value="POTASSIUM VOLTAGE-GATED CHANNEL PROTEIN SHAB"/>
    <property type="match status" value="1"/>
</dbReference>
<dbReference type="EMBL" id="CAJNDS010000201">
    <property type="protein sequence ID" value="CAE7026742.1"/>
    <property type="molecule type" value="Genomic_DNA"/>
</dbReference>
<dbReference type="Gene3D" id="1.10.287.70">
    <property type="match status" value="4"/>
</dbReference>
<feature type="domain" description="Ion transport" evidence="13">
    <location>
        <begin position="579"/>
        <end position="816"/>
    </location>
</feature>
<evidence type="ECO:0000256" key="7">
    <source>
        <dbReference type="ARBA" id="ARBA00022989"/>
    </source>
</evidence>
<evidence type="ECO:0000259" key="13">
    <source>
        <dbReference type="Pfam" id="PF00520"/>
    </source>
</evidence>
<evidence type="ECO:0000313" key="15">
    <source>
        <dbReference type="Proteomes" id="UP000604046"/>
    </source>
</evidence>
<comment type="subcellular location">
    <subcellularLocation>
        <location evidence="1">Membrane</location>
        <topology evidence="1">Multi-pass membrane protein</topology>
    </subcellularLocation>
</comment>
<keyword evidence="7 12" id="KW-1133">Transmembrane helix</keyword>
<dbReference type="PROSITE" id="PS50096">
    <property type="entry name" value="IQ"/>
    <property type="match status" value="1"/>
</dbReference>
<dbReference type="Pfam" id="PF00520">
    <property type="entry name" value="Ion_trans"/>
    <property type="match status" value="4"/>
</dbReference>
<keyword evidence="5" id="KW-0631">Potassium channel</keyword>
<keyword evidence="9 12" id="KW-0472">Membrane</keyword>
<keyword evidence="8" id="KW-0406">Ion transport</keyword>
<feature type="transmembrane region" description="Helical" evidence="12">
    <location>
        <begin position="927"/>
        <end position="947"/>
    </location>
</feature>
<feature type="transmembrane region" description="Helical" evidence="12">
    <location>
        <begin position="345"/>
        <end position="366"/>
    </location>
</feature>
<dbReference type="InterPro" id="IPR005821">
    <property type="entry name" value="Ion_trans_dom"/>
</dbReference>
<dbReference type="InterPro" id="IPR028325">
    <property type="entry name" value="VG_K_chnl"/>
</dbReference>
<proteinExistence type="predicted"/>
<reference evidence="14" key="1">
    <citation type="submission" date="2021-02" db="EMBL/GenBank/DDBJ databases">
        <authorList>
            <person name="Dougan E. K."/>
            <person name="Rhodes N."/>
            <person name="Thang M."/>
            <person name="Chan C."/>
        </authorList>
    </citation>
    <scope>NUCLEOTIDE SEQUENCE</scope>
</reference>
<protein>
    <submittedName>
        <fullName evidence="14">Kcnd2 protein</fullName>
    </submittedName>
</protein>
<feature type="transmembrane region" description="Helical" evidence="12">
    <location>
        <begin position="434"/>
        <end position="457"/>
    </location>
</feature>
<feature type="domain" description="Ion transport" evidence="13">
    <location>
        <begin position="891"/>
        <end position="1050"/>
    </location>
</feature>
<evidence type="ECO:0000313" key="14">
    <source>
        <dbReference type="EMBL" id="CAE7026742.1"/>
    </source>
</evidence>
<evidence type="ECO:0000256" key="8">
    <source>
        <dbReference type="ARBA" id="ARBA00023065"/>
    </source>
</evidence>
<dbReference type="GO" id="GO:0001508">
    <property type="term" value="P:action potential"/>
    <property type="evidence" value="ECO:0007669"/>
    <property type="project" value="TreeGrafter"/>
</dbReference>
<evidence type="ECO:0000256" key="11">
    <source>
        <dbReference type="SAM" id="Coils"/>
    </source>
</evidence>
<dbReference type="OrthoDB" id="420272at2759"/>
<evidence type="ECO:0000256" key="4">
    <source>
        <dbReference type="ARBA" id="ARBA00022692"/>
    </source>
</evidence>
<feature type="transmembrane region" description="Helical" evidence="12">
    <location>
        <begin position="157"/>
        <end position="178"/>
    </location>
</feature>
<keyword evidence="2" id="KW-0813">Transport</keyword>
<dbReference type="AlphaFoldDB" id="A0A812I8R1"/>
<feature type="transmembrane region" description="Helical" evidence="12">
    <location>
        <begin position="1025"/>
        <end position="1045"/>
    </location>
</feature>